<keyword evidence="1" id="KW-0472">Membrane</keyword>
<keyword evidence="1" id="KW-1133">Transmembrane helix</keyword>
<protein>
    <submittedName>
        <fullName evidence="3">Serpentine receptor class gamma</fullName>
    </submittedName>
</protein>
<dbReference type="AlphaFoldDB" id="A0A914S4J9"/>
<evidence type="ECO:0000313" key="3">
    <source>
        <dbReference type="WBParaSite" id="PEQ_0001353301-mRNA-1"/>
    </source>
</evidence>
<proteinExistence type="predicted"/>
<reference evidence="3" key="1">
    <citation type="submission" date="2022-11" db="UniProtKB">
        <authorList>
            <consortium name="WormBaseParasite"/>
        </authorList>
    </citation>
    <scope>IDENTIFICATION</scope>
</reference>
<evidence type="ECO:0000256" key="1">
    <source>
        <dbReference type="SAM" id="Phobius"/>
    </source>
</evidence>
<accession>A0A914S4J9</accession>
<feature type="transmembrane region" description="Helical" evidence="1">
    <location>
        <begin position="57"/>
        <end position="78"/>
    </location>
</feature>
<evidence type="ECO:0000313" key="2">
    <source>
        <dbReference type="Proteomes" id="UP000887564"/>
    </source>
</evidence>
<dbReference type="Proteomes" id="UP000887564">
    <property type="component" value="Unplaced"/>
</dbReference>
<feature type="transmembrane region" description="Helical" evidence="1">
    <location>
        <begin position="18"/>
        <end position="37"/>
    </location>
</feature>
<keyword evidence="1" id="KW-0812">Transmembrane</keyword>
<keyword evidence="2" id="KW-1185">Reference proteome</keyword>
<dbReference type="WBParaSite" id="PEQ_0001353301-mRNA-1">
    <property type="protein sequence ID" value="PEQ_0001353301-mRNA-1"/>
    <property type="gene ID" value="PEQ_0001353301"/>
</dbReference>
<sequence>MYLICYLYSRRGWIRKKVCIILNVFSVLISQFVFRFWKNKDGFPILMSLLGNLDVEGAATFSLLILRFIYFIPFCSFLNKPTPSIFLSS</sequence>
<name>A0A914S4J9_PAREQ</name>
<organism evidence="2 3">
    <name type="scientific">Parascaris equorum</name>
    <name type="common">Equine roundworm</name>
    <dbReference type="NCBI Taxonomy" id="6256"/>
    <lineage>
        <taxon>Eukaryota</taxon>
        <taxon>Metazoa</taxon>
        <taxon>Ecdysozoa</taxon>
        <taxon>Nematoda</taxon>
        <taxon>Chromadorea</taxon>
        <taxon>Rhabditida</taxon>
        <taxon>Spirurina</taxon>
        <taxon>Ascaridomorpha</taxon>
        <taxon>Ascaridoidea</taxon>
        <taxon>Ascarididae</taxon>
        <taxon>Parascaris</taxon>
    </lineage>
</organism>